<reference evidence="2 3" key="1">
    <citation type="journal article" date="2019" name="Int. J. Syst. Evol. Microbiol.">
        <title>The Global Catalogue of Microorganisms (GCM) 10K type strain sequencing project: providing services to taxonomists for standard genome sequencing and annotation.</title>
        <authorList>
            <consortium name="The Broad Institute Genomics Platform"/>
            <consortium name="The Broad Institute Genome Sequencing Center for Infectious Disease"/>
            <person name="Wu L."/>
            <person name="Ma J."/>
        </authorList>
    </citation>
    <scope>NUCLEOTIDE SEQUENCE [LARGE SCALE GENOMIC DNA]</scope>
    <source>
        <strain evidence="2 3">JCM 4531</strain>
    </source>
</reference>
<comment type="caution">
    <text evidence="2">The sequence shown here is derived from an EMBL/GenBank/DDBJ whole genome shotgun (WGS) entry which is preliminary data.</text>
</comment>
<dbReference type="EMBL" id="BAAASK010000009">
    <property type="protein sequence ID" value="GAA2684763.1"/>
    <property type="molecule type" value="Genomic_DNA"/>
</dbReference>
<dbReference type="InterPro" id="IPR024983">
    <property type="entry name" value="CHAT_dom"/>
</dbReference>
<organism evidence="2 3">
    <name type="scientific">Streptomyces violaceolatus</name>
    <dbReference type="NCBI Taxonomy" id="67378"/>
    <lineage>
        <taxon>Bacteria</taxon>
        <taxon>Bacillati</taxon>
        <taxon>Actinomycetota</taxon>
        <taxon>Actinomycetes</taxon>
        <taxon>Kitasatosporales</taxon>
        <taxon>Streptomycetaceae</taxon>
        <taxon>Streptomyces</taxon>
        <taxon>Streptomyces violaceoruber group</taxon>
    </lineage>
</organism>
<sequence length="440" mass="47565">MSDPRRGTRGLPGNGTAGLRAALPGLRAVARRPAASVLNLRRAQEPPAGLGGTDARPGARLEDGFAVLRVLRADGADGLPGYRLQGWCGDLSVTCAAGPTRRPAPAVSLARLRQDGDGHYPSEVLRGIRLWSDNQYELAGWVNRIRARHGDDLRLVVWDDTGYDLPWELLLLPGDAAAGLAGGPLGAVIAVARWTTVRDLSQGGLPAETGDCHGRVLGYLHQDMADDGRVFTSYAHRLHRRMTPFLSDLDTQDDRTGLVYLGCHGTYGEAVPGLTLGDRTWAELNGESMSVLRRDGSLVCLNACDSGRFVDNRAQGEEALRGFAELFLRKGAGGCIVSSGKVGDLEARAMARRLVREVAEHPRRPVVRTLRDFRVRALEEFGSLAELPRVRNDDGQVDVVGQKRVLRLLYAFMFHYYGHPGTALRLTAVDALGTEGGGGR</sequence>
<protein>
    <submittedName>
        <fullName evidence="2">CHAT domain-containing protein</fullName>
    </submittedName>
</protein>
<evidence type="ECO:0000313" key="3">
    <source>
        <dbReference type="Proteomes" id="UP001499989"/>
    </source>
</evidence>
<name>A0ABN3SU49_9ACTN</name>
<accession>A0ABN3SU49</accession>
<dbReference type="RefSeq" id="WP_234308105.1">
    <property type="nucleotide sequence ID" value="NZ_BAAASK010000009.1"/>
</dbReference>
<gene>
    <name evidence="2" type="ORF">GCM10010310_36110</name>
</gene>
<proteinExistence type="predicted"/>
<feature type="domain" description="CHAT" evidence="1">
    <location>
        <begin position="252"/>
        <end position="377"/>
    </location>
</feature>
<keyword evidence="3" id="KW-1185">Reference proteome</keyword>
<dbReference type="Proteomes" id="UP001499989">
    <property type="component" value="Unassembled WGS sequence"/>
</dbReference>
<evidence type="ECO:0000313" key="2">
    <source>
        <dbReference type="EMBL" id="GAA2684763.1"/>
    </source>
</evidence>
<evidence type="ECO:0000259" key="1">
    <source>
        <dbReference type="Pfam" id="PF12770"/>
    </source>
</evidence>
<dbReference type="Pfam" id="PF12770">
    <property type="entry name" value="CHAT"/>
    <property type="match status" value="1"/>
</dbReference>
<dbReference type="GeneID" id="91383745"/>